<protein>
    <submittedName>
        <fullName evidence="6">CoA ester lyase</fullName>
    </submittedName>
</protein>
<organism evidence="6 7">
    <name type="scientific">Hohaiivirga grylli</name>
    <dbReference type="NCBI Taxonomy" id="3133970"/>
    <lineage>
        <taxon>Bacteria</taxon>
        <taxon>Pseudomonadati</taxon>
        <taxon>Pseudomonadota</taxon>
        <taxon>Alphaproteobacteria</taxon>
        <taxon>Hyphomicrobiales</taxon>
        <taxon>Methylobacteriaceae</taxon>
        <taxon>Hohaiivirga</taxon>
    </lineage>
</organism>
<dbReference type="PANTHER" id="PTHR32308:SF10">
    <property type="entry name" value="CITRATE LYASE SUBUNIT BETA"/>
    <property type="match status" value="1"/>
</dbReference>
<dbReference type="GO" id="GO:0016829">
    <property type="term" value="F:lyase activity"/>
    <property type="evidence" value="ECO:0007669"/>
    <property type="project" value="UniProtKB-KW"/>
</dbReference>
<sequence length="291" mass="31754">MTVFRPRRSALYVPGSNARALAKAGELGTDVVILDLEDAVSPQAKLEARDCIAKQFEKGFGDKEVVIRVNGAETPWGEEDLTFCASVKPDAVLVPKVSNASTIMTLARTLDRLAMPQTTRIWTMVETPLAILNIANIASVAQDPASRLSCLVMGTNDLIKETRVRSIPGRANQLPWLSTSVAAARAYDLAILDGVYNKIDDQEGFAEECQQAVDFGFDGKTLIHPSQIEVANTLFSPSDNEIAYAQALVAFFEQPENADKGVLSFNGQMVERLHLEMARRTLMIARAASRV</sequence>
<keyword evidence="7" id="KW-1185">Reference proteome</keyword>
<feature type="domain" description="HpcH/HpaI aldolase/citrate lyase" evidence="5">
    <location>
        <begin position="8"/>
        <end position="225"/>
    </location>
</feature>
<dbReference type="InterPro" id="IPR005000">
    <property type="entry name" value="Aldolase/citrate-lyase_domain"/>
</dbReference>
<reference evidence="6 7" key="1">
    <citation type="submission" date="2024-04" db="EMBL/GenBank/DDBJ databases">
        <title>A novel species isolated from cricket.</title>
        <authorList>
            <person name="Wang H.-C."/>
        </authorList>
    </citation>
    <scope>NUCLEOTIDE SEQUENCE [LARGE SCALE GENOMIC DNA]</scope>
    <source>
        <strain evidence="6 7">WL0021</strain>
    </source>
</reference>
<comment type="caution">
    <text evidence="6">The sequence shown here is derived from an EMBL/GenBank/DDBJ whole genome shotgun (WGS) entry which is preliminary data.</text>
</comment>
<dbReference type="RefSeq" id="WP_346335605.1">
    <property type="nucleotide sequence ID" value="NZ_JBBYXI010000001.1"/>
</dbReference>
<comment type="similarity">
    <text evidence="2">Belongs to the HpcH/HpaI aldolase family.</text>
</comment>
<dbReference type="InterPro" id="IPR011206">
    <property type="entry name" value="Citrate_lyase_beta/mcl1/mcl2"/>
</dbReference>
<evidence type="ECO:0000256" key="3">
    <source>
        <dbReference type="ARBA" id="ARBA00022723"/>
    </source>
</evidence>
<keyword evidence="4" id="KW-0460">Magnesium</keyword>
<dbReference type="EMBL" id="JBBYXI010000001">
    <property type="protein sequence ID" value="MEN3929607.1"/>
    <property type="molecule type" value="Genomic_DNA"/>
</dbReference>
<dbReference type="Gene3D" id="3.20.20.60">
    <property type="entry name" value="Phosphoenolpyruvate-binding domains"/>
    <property type="match status" value="1"/>
</dbReference>
<evidence type="ECO:0000256" key="1">
    <source>
        <dbReference type="ARBA" id="ARBA00001946"/>
    </source>
</evidence>
<gene>
    <name evidence="6" type="ORF">WJT86_00865</name>
</gene>
<comment type="cofactor">
    <cofactor evidence="1">
        <name>Mg(2+)</name>
        <dbReference type="ChEBI" id="CHEBI:18420"/>
    </cofactor>
</comment>
<dbReference type="PANTHER" id="PTHR32308">
    <property type="entry name" value="LYASE BETA SUBUNIT, PUTATIVE (AFU_ORTHOLOGUE AFUA_4G13030)-RELATED"/>
    <property type="match status" value="1"/>
</dbReference>
<dbReference type="Proteomes" id="UP001418637">
    <property type="component" value="Unassembled WGS sequence"/>
</dbReference>
<keyword evidence="6" id="KW-0456">Lyase</keyword>
<keyword evidence="3" id="KW-0479">Metal-binding</keyword>
<dbReference type="InterPro" id="IPR040442">
    <property type="entry name" value="Pyrv_kinase-like_dom_sf"/>
</dbReference>
<dbReference type="Pfam" id="PF03328">
    <property type="entry name" value="HpcH_HpaI"/>
    <property type="match status" value="1"/>
</dbReference>
<evidence type="ECO:0000259" key="5">
    <source>
        <dbReference type="Pfam" id="PF03328"/>
    </source>
</evidence>
<evidence type="ECO:0000256" key="2">
    <source>
        <dbReference type="ARBA" id="ARBA00005568"/>
    </source>
</evidence>
<evidence type="ECO:0000256" key="4">
    <source>
        <dbReference type="ARBA" id="ARBA00022842"/>
    </source>
</evidence>
<dbReference type="InterPro" id="IPR015813">
    <property type="entry name" value="Pyrv/PenolPyrv_kinase-like_dom"/>
</dbReference>
<name>A0ABV0BF54_9HYPH</name>
<evidence type="ECO:0000313" key="7">
    <source>
        <dbReference type="Proteomes" id="UP001418637"/>
    </source>
</evidence>
<dbReference type="PIRSF" id="PIRSF015582">
    <property type="entry name" value="Cit_lyase_B"/>
    <property type="match status" value="1"/>
</dbReference>
<proteinExistence type="inferred from homology"/>
<evidence type="ECO:0000313" key="6">
    <source>
        <dbReference type="EMBL" id="MEN3929607.1"/>
    </source>
</evidence>
<accession>A0ABV0BF54</accession>
<dbReference type="SUPFAM" id="SSF51621">
    <property type="entry name" value="Phosphoenolpyruvate/pyruvate domain"/>
    <property type="match status" value="1"/>
</dbReference>